<dbReference type="PANTHER" id="PTHR11101">
    <property type="entry name" value="PHOSPHATE TRANSPORTER"/>
    <property type="match status" value="1"/>
</dbReference>
<dbReference type="GO" id="GO:0016020">
    <property type="term" value="C:membrane"/>
    <property type="evidence" value="ECO:0007669"/>
    <property type="project" value="UniProtKB-SubCell"/>
</dbReference>
<evidence type="ECO:0000256" key="5">
    <source>
        <dbReference type="ARBA" id="ARBA00023136"/>
    </source>
</evidence>
<dbReference type="PANTHER" id="PTHR11101:SF80">
    <property type="entry name" value="PHOSPHATE TRANSPORTER"/>
    <property type="match status" value="1"/>
</dbReference>
<evidence type="ECO:0000313" key="8">
    <source>
        <dbReference type="Proteomes" id="UP000464658"/>
    </source>
</evidence>
<dbReference type="GO" id="GO:0035435">
    <property type="term" value="P:phosphate ion transmembrane transport"/>
    <property type="evidence" value="ECO:0007669"/>
    <property type="project" value="TreeGrafter"/>
</dbReference>
<organism evidence="7 8">
    <name type="scientific">Bacillus safensis</name>
    <dbReference type="NCBI Taxonomy" id="561879"/>
    <lineage>
        <taxon>Bacteria</taxon>
        <taxon>Bacillati</taxon>
        <taxon>Bacillota</taxon>
        <taxon>Bacilli</taxon>
        <taxon>Bacillales</taxon>
        <taxon>Bacillaceae</taxon>
        <taxon>Bacillus</taxon>
    </lineage>
</organism>
<accession>A0A5S9M6I3</accession>
<feature type="transmembrane region" description="Helical" evidence="6">
    <location>
        <begin position="12"/>
        <end position="37"/>
    </location>
</feature>
<feature type="transmembrane region" description="Helical" evidence="6">
    <location>
        <begin position="137"/>
        <end position="157"/>
    </location>
</feature>
<reference evidence="7 8" key="1">
    <citation type="submission" date="2019-12" db="EMBL/GenBank/DDBJ databases">
        <title>Full genome sequence of a Bacillus safensis strain isolated from commercially available natto in Indonesia.</title>
        <authorList>
            <person name="Yoshida M."/>
            <person name="Uomi M."/>
            <person name="Waturangi D."/>
            <person name="Ekaputri J.J."/>
            <person name="Setiamarga D.H.E."/>
        </authorList>
    </citation>
    <scope>NUCLEOTIDE SEQUENCE [LARGE SCALE GENOMIC DNA]</scope>
    <source>
        <strain evidence="7 8">IDN1</strain>
    </source>
</reference>
<evidence type="ECO:0000256" key="3">
    <source>
        <dbReference type="ARBA" id="ARBA00022692"/>
    </source>
</evidence>
<keyword evidence="3 6" id="KW-0812">Transmembrane</keyword>
<proteinExistence type="predicted"/>
<evidence type="ECO:0000256" key="2">
    <source>
        <dbReference type="ARBA" id="ARBA00022448"/>
    </source>
</evidence>
<dbReference type="EMBL" id="AP021906">
    <property type="protein sequence ID" value="BBP89200.1"/>
    <property type="molecule type" value="Genomic_DNA"/>
</dbReference>
<evidence type="ECO:0000256" key="4">
    <source>
        <dbReference type="ARBA" id="ARBA00022989"/>
    </source>
</evidence>
<dbReference type="Pfam" id="PF01384">
    <property type="entry name" value="PHO4"/>
    <property type="match status" value="1"/>
</dbReference>
<name>A0A5S9M6I3_BACIA</name>
<sequence>MNNVANAVGPLVASGVLSVGQGTLYGGIFVAAGALLLGRRVLETNGKKITRYQTGEGILLSSTGAGLVIVSSIFGLPVPLTQITSSSIIGLGMAKGGPNIFFHKHVEKKNAESMGGLTFFITQPLVFACEPFKKGDYYSIFIMMSVLLASLGALSLMKAVKK</sequence>
<gene>
    <name evidence="7" type="ORF">BsIDN1_28180</name>
</gene>
<dbReference type="Proteomes" id="UP000464658">
    <property type="component" value="Chromosome"/>
</dbReference>
<protein>
    <submittedName>
        <fullName evidence="7">Uncharacterized protein</fullName>
    </submittedName>
</protein>
<keyword evidence="5 6" id="KW-0472">Membrane</keyword>
<evidence type="ECO:0000313" key="7">
    <source>
        <dbReference type="EMBL" id="BBP89200.1"/>
    </source>
</evidence>
<evidence type="ECO:0000256" key="6">
    <source>
        <dbReference type="SAM" id="Phobius"/>
    </source>
</evidence>
<dbReference type="GO" id="GO:0005315">
    <property type="term" value="F:phosphate transmembrane transporter activity"/>
    <property type="evidence" value="ECO:0007669"/>
    <property type="project" value="InterPro"/>
</dbReference>
<keyword evidence="2" id="KW-0813">Transport</keyword>
<keyword evidence="4 6" id="KW-1133">Transmembrane helix</keyword>
<feature type="transmembrane region" description="Helical" evidence="6">
    <location>
        <begin position="58"/>
        <end position="78"/>
    </location>
</feature>
<evidence type="ECO:0000256" key="1">
    <source>
        <dbReference type="ARBA" id="ARBA00004141"/>
    </source>
</evidence>
<dbReference type="AlphaFoldDB" id="A0A5S9M6I3"/>
<comment type="subcellular location">
    <subcellularLocation>
        <location evidence="1">Membrane</location>
        <topology evidence="1">Multi-pass membrane protein</topology>
    </subcellularLocation>
</comment>
<dbReference type="InterPro" id="IPR001204">
    <property type="entry name" value="Phos_transporter"/>
</dbReference>